<evidence type="ECO:0008006" key="3">
    <source>
        <dbReference type="Google" id="ProtNLM"/>
    </source>
</evidence>
<protein>
    <recommendedName>
        <fullName evidence="3">Nudix hydrolase domain-containing protein</fullName>
    </recommendedName>
</protein>
<proteinExistence type="predicted"/>
<gene>
    <name evidence="1" type="ORF">H9862_02610</name>
</gene>
<organism evidence="1 2">
    <name type="scientific">Candidatus Akkermansia intestinigallinarum</name>
    <dbReference type="NCBI Taxonomy" id="2838431"/>
    <lineage>
        <taxon>Bacteria</taxon>
        <taxon>Pseudomonadati</taxon>
        <taxon>Verrucomicrobiota</taxon>
        <taxon>Verrucomicrobiia</taxon>
        <taxon>Verrucomicrobiales</taxon>
        <taxon>Akkermansiaceae</taxon>
        <taxon>Akkermansia</taxon>
    </lineage>
</organism>
<evidence type="ECO:0000313" key="2">
    <source>
        <dbReference type="Proteomes" id="UP000823964"/>
    </source>
</evidence>
<dbReference type="SUPFAM" id="SSF55811">
    <property type="entry name" value="Nudix"/>
    <property type="match status" value="1"/>
</dbReference>
<sequence>MSRYNGEQVLVVPRDVFEQVGAFNGVRRNPQDYLEAFLKPGVARFIDRATAEESPEYKQIIAYAIFCHEGKVLSYARTSKGHEARLHDKYSLGIGGHINPVDGLAENLSTYLAGVEREIREEIRFSGNARQQLYAVINDDTNEVGSVHLGIVHRFDLDSDAVEPNEKTLDRLAFRSLDELSGELYPKLETWSAICVDALRGQ</sequence>
<dbReference type="EMBL" id="DXFQ01000043">
    <property type="protein sequence ID" value="HIX19477.1"/>
    <property type="molecule type" value="Genomic_DNA"/>
</dbReference>
<reference evidence="1" key="2">
    <citation type="submission" date="2021-04" db="EMBL/GenBank/DDBJ databases">
        <authorList>
            <person name="Gilroy R."/>
        </authorList>
    </citation>
    <scope>NUCLEOTIDE SEQUENCE</scope>
    <source>
        <strain evidence="1">14975</strain>
    </source>
</reference>
<reference evidence="1" key="1">
    <citation type="journal article" date="2021" name="PeerJ">
        <title>Extensive microbial diversity within the chicken gut microbiome revealed by metagenomics and culture.</title>
        <authorList>
            <person name="Gilroy R."/>
            <person name="Ravi A."/>
            <person name="Getino M."/>
            <person name="Pursley I."/>
            <person name="Horton D.L."/>
            <person name="Alikhan N.F."/>
            <person name="Baker D."/>
            <person name="Gharbi K."/>
            <person name="Hall N."/>
            <person name="Watson M."/>
            <person name="Adriaenssens E.M."/>
            <person name="Foster-Nyarko E."/>
            <person name="Jarju S."/>
            <person name="Secka A."/>
            <person name="Antonio M."/>
            <person name="Oren A."/>
            <person name="Chaudhuri R.R."/>
            <person name="La Ragione R."/>
            <person name="Hildebrand F."/>
            <person name="Pallen M.J."/>
        </authorList>
    </citation>
    <scope>NUCLEOTIDE SEQUENCE</scope>
    <source>
        <strain evidence="1">14975</strain>
    </source>
</reference>
<accession>A0A9D2AGV9</accession>
<dbReference type="AlphaFoldDB" id="A0A9D2AGV9"/>
<comment type="caution">
    <text evidence="1">The sequence shown here is derived from an EMBL/GenBank/DDBJ whole genome shotgun (WGS) entry which is preliminary data.</text>
</comment>
<evidence type="ECO:0000313" key="1">
    <source>
        <dbReference type="EMBL" id="HIX19477.1"/>
    </source>
</evidence>
<dbReference type="Gene3D" id="3.90.79.10">
    <property type="entry name" value="Nucleoside Triphosphate Pyrophosphohydrolase"/>
    <property type="match status" value="1"/>
</dbReference>
<name>A0A9D2AGV9_9BACT</name>
<dbReference type="Proteomes" id="UP000823964">
    <property type="component" value="Unassembled WGS sequence"/>
</dbReference>
<dbReference type="InterPro" id="IPR015797">
    <property type="entry name" value="NUDIX_hydrolase-like_dom_sf"/>
</dbReference>